<dbReference type="InterPro" id="IPR036859">
    <property type="entry name" value="CAP-Gly_dom_sf"/>
</dbReference>
<evidence type="ECO:0000256" key="8">
    <source>
        <dbReference type="ARBA" id="ARBA00022670"/>
    </source>
</evidence>
<dbReference type="InterPro" id="IPR028889">
    <property type="entry name" value="USP"/>
</dbReference>
<dbReference type="InterPro" id="IPR001394">
    <property type="entry name" value="Peptidase_C19_UCH"/>
</dbReference>
<evidence type="ECO:0000256" key="11">
    <source>
        <dbReference type="ARBA" id="ARBA00022801"/>
    </source>
</evidence>
<evidence type="ECO:0000256" key="10">
    <source>
        <dbReference type="ARBA" id="ARBA00022786"/>
    </source>
</evidence>
<evidence type="ECO:0000259" key="15">
    <source>
        <dbReference type="PROSITE" id="PS50245"/>
    </source>
</evidence>
<keyword evidence="7" id="KW-0597">Phosphoprotein</keyword>
<dbReference type="GO" id="GO:0048471">
    <property type="term" value="C:perinuclear region of cytoplasm"/>
    <property type="evidence" value="ECO:0007669"/>
    <property type="project" value="UniProtKB-SubCell"/>
</dbReference>
<evidence type="ECO:0000256" key="6">
    <source>
        <dbReference type="ARBA" id="ARBA00022490"/>
    </source>
</evidence>
<evidence type="ECO:0000256" key="12">
    <source>
        <dbReference type="ARBA" id="ARBA00022807"/>
    </source>
</evidence>
<keyword evidence="13" id="KW-0862">Zinc</keyword>
<evidence type="ECO:0000256" key="9">
    <source>
        <dbReference type="ARBA" id="ARBA00022723"/>
    </source>
</evidence>
<organism evidence="16 17">
    <name type="scientific">Ceutorhynchus assimilis</name>
    <name type="common">cabbage seed weevil</name>
    <dbReference type="NCBI Taxonomy" id="467358"/>
    <lineage>
        <taxon>Eukaryota</taxon>
        <taxon>Metazoa</taxon>
        <taxon>Ecdysozoa</taxon>
        <taxon>Arthropoda</taxon>
        <taxon>Hexapoda</taxon>
        <taxon>Insecta</taxon>
        <taxon>Pterygota</taxon>
        <taxon>Neoptera</taxon>
        <taxon>Endopterygota</taxon>
        <taxon>Coleoptera</taxon>
        <taxon>Polyphaga</taxon>
        <taxon>Cucujiformia</taxon>
        <taxon>Curculionidae</taxon>
        <taxon>Ceutorhynchinae</taxon>
        <taxon>Ceutorhynchus</taxon>
    </lineage>
</organism>
<dbReference type="AlphaFoldDB" id="A0A9N9MX67"/>
<dbReference type="GO" id="GO:0005813">
    <property type="term" value="C:centrosome"/>
    <property type="evidence" value="ECO:0007669"/>
    <property type="project" value="UniProtKB-SubCell"/>
</dbReference>
<dbReference type="PROSITE" id="PS50245">
    <property type="entry name" value="CAP_GLY_2"/>
    <property type="match status" value="1"/>
</dbReference>
<comment type="similarity">
    <text evidence="4">Belongs to the peptidase C19 family.</text>
</comment>
<dbReference type="GO" id="GO:0016579">
    <property type="term" value="P:protein deubiquitination"/>
    <property type="evidence" value="ECO:0007669"/>
    <property type="project" value="InterPro"/>
</dbReference>
<dbReference type="Gene3D" id="2.30.30.190">
    <property type="entry name" value="CAP Gly-rich-like domain"/>
    <property type="match status" value="2"/>
</dbReference>
<dbReference type="GO" id="GO:0004843">
    <property type="term" value="F:cysteine-type deubiquitinase activity"/>
    <property type="evidence" value="ECO:0007669"/>
    <property type="project" value="UniProtKB-EC"/>
</dbReference>
<dbReference type="FunFam" id="3.90.70.10:FF:000009">
    <property type="entry name" value="Putative ubiquitin carboxyl-terminal hydrolase CYLD"/>
    <property type="match status" value="1"/>
</dbReference>
<keyword evidence="9" id="KW-0479">Metal-binding</keyword>
<dbReference type="GO" id="GO:0046872">
    <property type="term" value="F:metal ion binding"/>
    <property type="evidence" value="ECO:0007669"/>
    <property type="project" value="UniProtKB-KW"/>
</dbReference>
<dbReference type="SUPFAM" id="SSF54001">
    <property type="entry name" value="Cysteine proteinases"/>
    <property type="match status" value="1"/>
</dbReference>
<evidence type="ECO:0000259" key="14">
    <source>
        <dbReference type="PROSITE" id="PS50235"/>
    </source>
</evidence>
<evidence type="ECO:0000256" key="3">
    <source>
        <dbReference type="ARBA" id="ARBA00004556"/>
    </source>
</evidence>
<dbReference type="GO" id="GO:0006508">
    <property type="term" value="P:proteolysis"/>
    <property type="evidence" value="ECO:0007669"/>
    <property type="project" value="UniProtKB-KW"/>
</dbReference>
<gene>
    <name evidence="16" type="ORF">CEUTPL_LOCUS9684</name>
</gene>
<dbReference type="PANTHER" id="PTHR11830">
    <property type="entry name" value="40S RIBOSOMAL PROTEIN S3A"/>
    <property type="match status" value="1"/>
</dbReference>
<keyword evidence="10" id="KW-0833">Ubl conjugation pathway</keyword>
<name>A0A9N9MX67_9CUCU</name>
<dbReference type="Proteomes" id="UP001152799">
    <property type="component" value="Chromosome 5"/>
</dbReference>
<evidence type="ECO:0000256" key="1">
    <source>
        <dbReference type="ARBA" id="ARBA00000707"/>
    </source>
</evidence>
<evidence type="ECO:0000313" key="17">
    <source>
        <dbReference type="Proteomes" id="UP001152799"/>
    </source>
</evidence>
<feature type="domain" description="USP" evidence="14">
    <location>
        <begin position="578"/>
        <end position="937"/>
    </location>
</feature>
<dbReference type="SUPFAM" id="SSF74924">
    <property type="entry name" value="Cap-Gly domain"/>
    <property type="match status" value="2"/>
</dbReference>
<dbReference type="InterPro" id="IPR038765">
    <property type="entry name" value="Papain-like_cys_pep_sf"/>
</dbReference>
<dbReference type="PROSITE" id="PS50235">
    <property type="entry name" value="USP_3"/>
    <property type="match status" value="1"/>
</dbReference>
<reference evidence="16" key="1">
    <citation type="submission" date="2022-01" db="EMBL/GenBank/DDBJ databases">
        <authorList>
            <person name="King R."/>
        </authorList>
    </citation>
    <scope>NUCLEOTIDE SEQUENCE</scope>
</reference>
<dbReference type="InterPro" id="IPR000938">
    <property type="entry name" value="CAP-Gly_domain"/>
</dbReference>
<dbReference type="Gene3D" id="3.90.70.10">
    <property type="entry name" value="Cysteine proteinases"/>
    <property type="match status" value="1"/>
</dbReference>
<keyword evidence="17" id="KW-1185">Reference proteome</keyword>
<dbReference type="EC" id="3.4.19.12" evidence="5"/>
<keyword evidence="12" id="KW-0788">Thiol protease</keyword>
<dbReference type="EMBL" id="OU892281">
    <property type="protein sequence ID" value="CAG9769168.1"/>
    <property type="molecule type" value="Genomic_DNA"/>
</dbReference>
<evidence type="ECO:0000256" key="7">
    <source>
        <dbReference type="ARBA" id="ARBA00022553"/>
    </source>
</evidence>
<evidence type="ECO:0000256" key="4">
    <source>
        <dbReference type="ARBA" id="ARBA00009085"/>
    </source>
</evidence>
<evidence type="ECO:0000256" key="13">
    <source>
        <dbReference type="ARBA" id="ARBA00022833"/>
    </source>
</evidence>
<evidence type="ECO:0000256" key="5">
    <source>
        <dbReference type="ARBA" id="ARBA00012759"/>
    </source>
</evidence>
<comment type="subcellular location">
    <subcellularLocation>
        <location evidence="2">Cytoplasm</location>
        <location evidence="2">Cytoskeleton</location>
        <location evidence="2">Microtubule organizing center</location>
        <location evidence="2">Centrosome</location>
    </subcellularLocation>
    <subcellularLocation>
        <location evidence="3">Cytoplasm</location>
        <location evidence="3">Perinuclear region</location>
    </subcellularLocation>
</comment>
<feature type="domain" description="CAP-Gly" evidence="15">
    <location>
        <begin position="135"/>
        <end position="172"/>
    </location>
</feature>
<keyword evidence="6" id="KW-0963">Cytoplasm</keyword>
<proteinExistence type="inferred from homology"/>
<accession>A0A9N9MX67</accession>
<keyword evidence="11" id="KW-0378">Hydrolase</keyword>
<protein>
    <recommendedName>
        <fullName evidence="5">ubiquitinyl hydrolase 1</fullName>
        <ecNumber evidence="5">3.4.19.12</ecNumber>
    </recommendedName>
</protein>
<sequence length="943" mass="107193">MGSRDCRYGIFIRNAMLKDTSKTQNARTVFMGQICIIEGILKHGILQVRLLKEGDTWESMMFITTCENIVSVIHEKLWQYMAAISSPQDRVKFAKNKYLCERLSLVCKDMVVGFTDSNDVKLGKVKYMGHIKGIGYGFGLELHEKRASNKCNGYCAGIQYFQCLPGRGLFTTIEKIQPTFTSKEPDRPIIDKSPPQNHLTDLDVLIKENMTDLFTRNKSLDKPPREEIVTKYGEYSEKLSTLAKSTQLNHNMRNSVSLQNILEVDGGSINTNNDFDQNTIIQPDRSHLMNTEKIKNKSEVDLHDLIGHPWGNSDATKAESYTNLRKSLDRNDNIKEKYSPLLNRNSTISSNGTLSKSPRIKSIIPINHLLEGTGTMKKSKFYTSDASYIENNLEKTGSKVNSRKIENGKKYLEPYIAPKETNHGKPTATFYVLEKDKYKDPAPGTTNDLVVGSLVEVETDVTEQPLYGVIRWIGFNTETNFILVGIELEEEVPADLPLTLTDGTHNGERFFKCFTDRAFFVPLDRCRKDPRFQDGVPTTPVHQAVPNEVVECPVIPGAVAPLCMPTEEDVQAVCGKYRGIQGHHNSCYLDVTLFSMFTYSAVFDSLIFRPKNQADIPDYEEVQRVLREEIVNPLRKNLFVSADNVMKLRRLLDRLSSVSGLTSEEKDPEEFLNSLLAQILKAEPFLKLNSGQTAFYYQLFVEKDAELSLPTVQQLFEQSFLTSNIKLNEVPSCLIIQMPRFGKNFKMYPRILPSQLLDVTDVIEGSPRQCIVCGKLAEWECKECFAECSSAAGLESTAFCTTCLLTAHKHERRQRHTPGKLMVNEDFLAVQEHYKPPRLFMELFAVICIETSHYVAFVKCGVGHEAPWCFFDSMADRKGERDGYNIPEMVACPDISQWLSNEIACRQLHEEFPVDRHLPEHARRLLCDAYICMYQSPDGMMYR</sequence>
<comment type="catalytic activity">
    <reaction evidence="1">
        <text>Thiol-dependent hydrolysis of ester, thioester, amide, peptide and isopeptide bonds formed by the C-terminal Gly of ubiquitin (a 76-residue protein attached to proteins as an intracellular targeting signal).</text>
        <dbReference type="EC" id="3.4.19.12"/>
    </reaction>
</comment>
<evidence type="ECO:0000256" key="2">
    <source>
        <dbReference type="ARBA" id="ARBA00004300"/>
    </source>
</evidence>
<dbReference type="Pfam" id="PF01302">
    <property type="entry name" value="CAP_GLY"/>
    <property type="match status" value="2"/>
</dbReference>
<evidence type="ECO:0000313" key="16">
    <source>
        <dbReference type="EMBL" id="CAG9769168.1"/>
    </source>
</evidence>
<dbReference type="SMART" id="SM01052">
    <property type="entry name" value="CAP_GLY"/>
    <property type="match status" value="2"/>
</dbReference>
<dbReference type="Pfam" id="PF00443">
    <property type="entry name" value="UCH"/>
    <property type="match status" value="1"/>
</dbReference>
<keyword evidence="8" id="KW-0645">Protease</keyword>
<dbReference type="OrthoDB" id="6287070at2759"/>